<feature type="region of interest" description="Disordered" evidence="1">
    <location>
        <begin position="35"/>
        <end position="72"/>
    </location>
</feature>
<evidence type="ECO:0000313" key="2">
    <source>
        <dbReference type="EMBL" id="KAF4128171.1"/>
    </source>
</evidence>
<dbReference type="Proteomes" id="UP000704712">
    <property type="component" value="Unassembled WGS sequence"/>
</dbReference>
<proteinExistence type="predicted"/>
<sequence length="72" mass="8026">MIALLAVVSTYAAVAREKNMTSERKKEVKAAAEMLANDGNDGQHLRTKRDVQVRSRTSNEGQPKDSYSQKFV</sequence>
<dbReference type="EMBL" id="JAACNO010003186">
    <property type="protein sequence ID" value="KAF4128171.1"/>
    <property type="molecule type" value="Genomic_DNA"/>
</dbReference>
<feature type="compositionally biased region" description="Polar residues" evidence="1">
    <location>
        <begin position="54"/>
        <end position="72"/>
    </location>
</feature>
<feature type="compositionally biased region" description="Basic and acidic residues" evidence="1">
    <location>
        <begin position="41"/>
        <end position="53"/>
    </location>
</feature>
<evidence type="ECO:0000313" key="3">
    <source>
        <dbReference type="Proteomes" id="UP000704712"/>
    </source>
</evidence>
<dbReference type="AlphaFoldDB" id="A0A8S9TJ60"/>
<organism evidence="2 3">
    <name type="scientific">Phytophthora infestans</name>
    <name type="common">Potato late blight agent</name>
    <name type="synonym">Botrytis infestans</name>
    <dbReference type="NCBI Taxonomy" id="4787"/>
    <lineage>
        <taxon>Eukaryota</taxon>
        <taxon>Sar</taxon>
        <taxon>Stramenopiles</taxon>
        <taxon>Oomycota</taxon>
        <taxon>Peronosporomycetes</taxon>
        <taxon>Peronosporales</taxon>
        <taxon>Peronosporaceae</taxon>
        <taxon>Phytophthora</taxon>
    </lineage>
</organism>
<gene>
    <name evidence="2" type="ORF">GN958_ATG22637</name>
</gene>
<evidence type="ECO:0000256" key="1">
    <source>
        <dbReference type="SAM" id="MobiDB-lite"/>
    </source>
</evidence>
<reference evidence="2" key="1">
    <citation type="submission" date="2020-03" db="EMBL/GenBank/DDBJ databases">
        <title>Hybrid Assembly of Korean Phytophthora infestans isolates.</title>
        <authorList>
            <person name="Prokchorchik M."/>
            <person name="Lee Y."/>
            <person name="Seo J."/>
            <person name="Cho J.-H."/>
            <person name="Park Y.-E."/>
            <person name="Jang D.-C."/>
            <person name="Im J.-S."/>
            <person name="Choi J.-G."/>
            <person name="Park H.-J."/>
            <person name="Lee G.-B."/>
            <person name="Lee Y.-G."/>
            <person name="Hong S.-Y."/>
            <person name="Cho K."/>
            <person name="Sohn K.H."/>
        </authorList>
    </citation>
    <scope>NUCLEOTIDE SEQUENCE</scope>
    <source>
        <strain evidence="2">KR_2_A2</strain>
    </source>
</reference>
<name>A0A8S9TJ60_PHYIN</name>
<accession>A0A8S9TJ60</accession>
<protein>
    <submittedName>
        <fullName evidence="2">Uncharacterized protein</fullName>
    </submittedName>
</protein>
<comment type="caution">
    <text evidence="2">The sequence shown here is derived from an EMBL/GenBank/DDBJ whole genome shotgun (WGS) entry which is preliminary data.</text>
</comment>